<feature type="domain" description="Nuclease SbcCD subunit D C-terminal" evidence="9">
    <location>
        <begin position="279"/>
        <end position="372"/>
    </location>
</feature>
<evidence type="ECO:0000256" key="2">
    <source>
        <dbReference type="ARBA" id="ARBA00011322"/>
    </source>
</evidence>
<dbReference type="RefSeq" id="WP_008520577.1">
    <property type="nucleotide sequence ID" value="NZ_CM001376.1"/>
</dbReference>
<dbReference type="OrthoDB" id="9773856at2"/>
<dbReference type="PANTHER" id="PTHR30337">
    <property type="entry name" value="COMPONENT OF ATP-DEPENDENT DSDNA EXONUCLEASE"/>
    <property type="match status" value="1"/>
</dbReference>
<dbReference type="EMBL" id="CM001376">
    <property type="protein sequence ID" value="EHM12937.1"/>
    <property type="molecule type" value="Genomic_DNA"/>
</dbReference>
<evidence type="ECO:0000313" key="11">
    <source>
        <dbReference type="Proteomes" id="UP000003806"/>
    </source>
</evidence>
<dbReference type="CDD" id="cd00840">
    <property type="entry name" value="MPP_Mre11_N"/>
    <property type="match status" value="1"/>
</dbReference>
<keyword evidence="7" id="KW-0255">Endonuclease</keyword>
<dbReference type="STRING" id="885272.JonanDRAFT_0533"/>
<dbReference type="GO" id="GO:0004519">
    <property type="term" value="F:endonuclease activity"/>
    <property type="evidence" value="ECO:0007669"/>
    <property type="project" value="UniProtKB-KW"/>
</dbReference>
<dbReference type="InterPro" id="IPR050535">
    <property type="entry name" value="DNA_Repair-Maintenance_Comp"/>
</dbReference>
<dbReference type="GO" id="GO:0006260">
    <property type="term" value="P:DNA replication"/>
    <property type="evidence" value="ECO:0007669"/>
    <property type="project" value="UniProtKB-KW"/>
</dbReference>
<keyword evidence="4 7" id="KW-0540">Nuclease</keyword>
<reference evidence="10 11" key="1">
    <citation type="submission" date="2011-11" db="EMBL/GenBank/DDBJ databases">
        <title>The Noncontiguous Finished genome of Jonquetella anthropi DSM 22815.</title>
        <authorList>
            <consortium name="US DOE Joint Genome Institute (JGI-PGF)"/>
            <person name="Lucas S."/>
            <person name="Copeland A."/>
            <person name="Lapidus A."/>
            <person name="Glavina del Rio T."/>
            <person name="Dalin E."/>
            <person name="Tice H."/>
            <person name="Bruce D."/>
            <person name="Goodwin L."/>
            <person name="Pitluck S."/>
            <person name="Peters L."/>
            <person name="Mikhailova N."/>
            <person name="Held B."/>
            <person name="Kyrpides N."/>
            <person name="Mavromatis K."/>
            <person name="Ivanova N."/>
            <person name="Markowitz V."/>
            <person name="Cheng J.-F."/>
            <person name="Hugenholtz P."/>
            <person name="Woyke T."/>
            <person name="Wu D."/>
            <person name="Gronow S."/>
            <person name="Wellnitz S."/>
            <person name="Brambilla E."/>
            <person name="Klenk H.-P."/>
            <person name="Eisen J.A."/>
        </authorList>
    </citation>
    <scope>NUCLEOTIDE SEQUENCE [LARGE SCALE GENOMIC DNA]</scope>
    <source>
        <strain evidence="10 11">DSM 22815</strain>
    </source>
</reference>
<dbReference type="HOGENOM" id="CLU_038045_2_0_0"/>
<dbReference type="InterPro" id="IPR029052">
    <property type="entry name" value="Metallo-depent_PP-like"/>
</dbReference>
<proteinExistence type="inferred from homology"/>
<evidence type="ECO:0000259" key="9">
    <source>
        <dbReference type="Pfam" id="PF12320"/>
    </source>
</evidence>
<dbReference type="Gene3D" id="3.60.21.10">
    <property type="match status" value="1"/>
</dbReference>
<dbReference type="GO" id="GO:0008408">
    <property type="term" value="F:3'-5' exonuclease activity"/>
    <property type="evidence" value="ECO:0007669"/>
    <property type="project" value="InterPro"/>
</dbReference>
<dbReference type="Pfam" id="PF12320">
    <property type="entry name" value="SbcD_C"/>
    <property type="match status" value="1"/>
</dbReference>
<dbReference type="Pfam" id="PF00149">
    <property type="entry name" value="Metallophos"/>
    <property type="match status" value="1"/>
</dbReference>
<dbReference type="NCBIfam" id="TIGR00619">
    <property type="entry name" value="sbcd"/>
    <property type="match status" value="1"/>
</dbReference>
<protein>
    <recommendedName>
        <fullName evidence="3 7">Nuclease SbcCD subunit D</fullName>
    </recommendedName>
</protein>
<keyword evidence="5 7" id="KW-0378">Hydrolase</keyword>
<evidence type="ECO:0000256" key="6">
    <source>
        <dbReference type="ARBA" id="ARBA00022839"/>
    </source>
</evidence>
<evidence type="ECO:0000256" key="5">
    <source>
        <dbReference type="ARBA" id="ARBA00022801"/>
    </source>
</evidence>
<dbReference type="PANTHER" id="PTHR30337:SF0">
    <property type="entry name" value="NUCLEASE SBCCD SUBUNIT D"/>
    <property type="match status" value="1"/>
</dbReference>
<evidence type="ECO:0000256" key="3">
    <source>
        <dbReference type="ARBA" id="ARBA00013365"/>
    </source>
</evidence>
<feature type="domain" description="Calcineurin-like phosphoesterase" evidence="8">
    <location>
        <begin position="1"/>
        <end position="230"/>
    </location>
</feature>
<dbReference type="SUPFAM" id="SSF56300">
    <property type="entry name" value="Metallo-dependent phosphatases"/>
    <property type="match status" value="1"/>
</dbReference>
<evidence type="ECO:0000313" key="10">
    <source>
        <dbReference type="EMBL" id="EHM12937.1"/>
    </source>
</evidence>
<accession>H0UJS8</accession>
<comment type="function">
    <text evidence="7">SbcCD cleaves DNA hairpin structures. These structures can inhibit DNA replication and are intermediates in certain DNA recombination reactions. The complex acts as a 3'-&gt;5' double strand exonuclease that can open hairpins. It also has a 5' single-strand endonuclease activity.</text>
</comment>
<dbReference type="eggNOG" id="COG0420">
    <property type="taxonomic scope" value="Bacteria"/>
</dbReference>
<keyword evidence="7" id="KW-0235">DNA replication</keyword>
<sequence length="400" mass="43791">MKILHTSDWHLGKRLFGHNLREASESFCSWLVGLLEAERVDALLVSGDVFDSSTPPLWAQRCYFDVLLKARELCRAVVVTSGNHDSAEFLEITGIPLRELGIFVFGRPAEDLTEQVVMVQNASSEPVGLVAAQPFLHESDLHRGSSLEDIEALREETYRCAQSRFAELYAASRALNPERLPVVCMAHLFAVGAKVGEGDGMRDLAIGGLDAFDCRALAGFDYVALGHVHRAQNVVGEAVRYSGSPLALGFGDAGAVKTLSIVDVSAGETPIVREIPVPPFVKLARLSGSFAEILERLAELTAKGEPVWVELTLSEPSRGRDLWSEFQQTAQDSPVEILCVHVPDDPAATLASCPQQLEEMSPTEVFRKLMEETGVESARRESLETLFNRFVQELDAGSEK</sequence>
<evidence type="ECO:0000256" key="7">
    <source>
        <dbReference type="RuleBase" id="RU363069"/>
    </source>
</evidence>
<dbReference type="GO" id="GO:0006310">
    <property type="term" value="P:DNA recombination"/>
    <property type="evidence" value="ECO:0007669"/>
    <property type="project" value="UniProtKB-KW"/>
</dbReference>
<evidence type="ECO:0000256" key="4">
    <source>
        <dbReference type="ARBA" id="ARBA00022722"/>
    </source>
</evidence>
<comment type="similarity">
    <text evidence="1 7">Belongs to the SbcD family.</text>
</comment>
<dbReference type="Gene3D" id="3.30.160.720">
    <property type="match status" value="1"/>
</dbReference>
<dbReference type="InterPro" id="IPR026843">
    <property type="entry name" value="SbcD_C"/>
</dbReference>
<evidence type="ECO:0000256" key="1">
    <source>
        <dbReference type="ARBA" id="ARBA00010555"/>
    </source>
</evidence>
<name>H0UJS8_9BACT</name>
<dbReference type="InterPro" id="IPR041796">
    <property type="entry name" value="Mre11_N"/>
</dbReference>
<organism evidence="10 11">
    <name type="scientific">Jonquetella anthropi DSM 22815</name>
    <dbReference type="NCBI Taxonomy" id="885272"/>
    <lineage>
        <taxon>Bacteria</taxon>
        <taxon>Thermotogati</taxon>
        <taxon>Synergistota</taxon>
        <taxon>Synergistia</taxon>
        <taxon>Synergistales</taxon>
        <taxon>Dethiosulfovibrionaceae</taxon>
        <taxon>Jonquetella</taxon>
    </lineage>
</organism>
<keyword evidence="11" id="KW-1185">Reference proteome</keyword>
<evidence type="ECO:0000259" key="8">
    <source>
        <dbReference type="Pfam" id="PF00149"/>
    </source>
</evidence>
<dbReference type="InterPro" id="IPR004843">
    <property type="entry name" value="Calcineurin-like_PHP"/>
</dbReference>
<gene>
    <name evidence="7" type="primary">sbcD</name>
    <name evidence="10" type="ORF">JonanDRAFT_0533</name>
</gene>
<keyword evidence="7" id="KW-0233">DNA recombination</keyword>
<dbReference type="Proteomes" id="UP000003806">
    <property type="component" value="Chromosome"/>
</dbReference>
<dbReference type="InterPro" id="IPR004593">
    <property type="entry name" value="SbcD"/>
</dbReference>
<keyword evidence="6 7" id="KW-0269">Exonuclease</keyword>
<comment type="subunit">
    <text evidence="2 7">Heterodimer of SbcC and SbcD.</text>
</comment>
<dbReference type="AlphaFoldDB" id="H0UJS8"/>